<evidence type="ECO:0000313" key="1">
    <source>
        <dbReference type="EMBL" id="VHO01602.1"/>
    </source>
</evidence>
<keyword evidence="2" id="KW-1185">Reference proteome</keyword>
<dbReference type="EMBL" id="LR584267">
    <property type="protein sequence ID" value="VHO01602.1"/>
    <property type="molecule type" value="Genomic_DNA"/>
</dbReference>
<dbReference type="RefSeq" id="WP_053962494.1">
    <property type="nucleotide sequence ID" value="NZ_CP009312.1"/>
</dbReference>
<dbReference type="UniPathway" id="UPA00148">
    <property type="reaction ID" value="UER00236"/>
</dbReference>
<dbReference type="Gene3D" id="3.40.50.300">
    <property type="entry name" value="P-loop containing nucleotide triphosphate hydrolases"/>
    <property type="match status" value="1"/>
</dbReference>
<sequence>MAFSLVIGGARSGKSAFTEELISATQADYVRYGATGPTPTNDPAWEGRGSGIDDAGLAAKTAAVAVAIARGCPPAMIRGGCSRAVEAPTLPQ</sequence>
<gene>
    <name evidence="1" type="ORF">LC603019_01534</name>
</gene>
<name>A0A5E3ZYS6_9ACTN</name>
<evidence type="ECO:0000313" key="2">
    <source>
        <dbReference type="Proteomes" id="UP000324288"/>
    </source>
</evidence>
<dbReference type="InterPro" id="IPR027417">
    <property type="entry name" value="P-loop_NTPase"/>
</dbReference>
<evidence type="ECO:0008006" key="3">
    <source>
        <dbReference type="Google" id="ProtNLM"/>
    </source>
</evidence>
<dbReference type="GO" id="GO:0043752">
    <property type="term" value="F:adenosylcobinamide kinase activity"/>
    <property type="evidence" value="ECO:0007669"/>
    <property type="project" value="InterPro"/>
</dbReference>
<dbReference type="AlphaFoldDB" id="A0A5E3ZYS6"/>
<dbReference type="Pfam" id="PF02283">
    <property type="entry name" value="CobU"/>
    <property type="match status" value="1"/>
</dbReference>
<dbReference type="InterPro" id="IPR003203">
    <property type="entry name" value="CobU/CobP"/>
</dbReference>
<proteinExistence type="predicted"/>
<dbReference type="GeneID" id="85105051"/>
<reference evidence="1 2" key="1">
    <citation type="submission" date="2019-04" db="EMBL/GenBank/DDBJ databases">
        <authorList>
            <person name="Seth-Smith MB H."/>
            <person name="Seth-Smith H."/>
        </authorList>
    </citation>
    <scope>NUCLEOTIDE SEQUENCE [LARGE SCALE GENOMIC DNA]</scope>
    <source>
        <strain evidence="1">USB-603019</strain>
    </source>
</reference>
<accession>A0A5E3ZYS6</accession>
<dbReference type="Proteomes" id="UP000324288">
    <property type="component" value="Chromosome"/>
</dbReference>
<dbReference type="GO" id="GO:0009236">
    <property type="term" value="P:cobalamin biosynthetic process"/>
    <property type="evidence" value="ECO:0007669"/>
    <property type="project" value="UniProtKB-UniPathway"/>
</dbReference>
<protein>
    <recommendedName>
        <fullName evidence="3">Adenosylcobinamide-phosphate guanylyltransferase</fullName>
    </recommendedName>
</protein>
<organism evidence="1 2">
    <name type="scientific">Lawsonella clevelandensis</name>
    <dbReference type="NCBI Taxonomy" id="1528099"/>
    <lineage>
        <taxon>Bacteria</taxon>
        <taxon>Bacillati</taxon>
        <taxon>Actinomycetota</taxon>
        <taxon>Actinomycetes</taxon>
        <taxon>Mycobacteriales</taxon>
        <taxon>Lawsonellaceae</taxon>
        <taxon>Lawsonella</taxon>
    </lineage>
</organism>
<dbReference type="GO" id="GO:0000166">
    <property type="term" value="F:nucleotide binding"/>
    <property type="evidence" value="ECO:0007669"/>
    <property type="project" value="InterPro"/>
</dbReference>